<comment type="caution">
    <text evidence="1">The sequence shown here is derived from an EMBL/GenBank/DDBJ whole genome shotgun (WGS) entry which is preliminary data.</text>
</comment>
<dbReference type="SUPFAM" id="SSF52540">
    <property type="entry name" value="P-loop containing nucleoside triphosphate hydrolases"/>
    <property type="match status" value="1"/>
</dbReference>
<dbReference type="Gene3D" id="3.40.50.300">
    <property type="entry name" value="P-loop containing nucleotide triphosphate hydrolases"/>
    <property type="match status" value="1"/>
</dbReference>
<gene>
    <name evidence="1" type="ORF">B0A54_16935</name>
</gene>
<dbReference type="EMBL" id="NAJP01000120">
    <property type="protein sequence ID" value="TKA28243.1"/>
    <property type="molecule type" value="Genomic_DNA"/>
</dbReference>
<name>A0A4U0U042_9PEZI</name>
<reference evidence="1 2" key="1">
    <citation type="submission" date="2017-03" db="EMBL/GenBank/DDBJ databases">
        <title>Genomes of endolithic fungi from Antarctica.</title>
        <authorList>
            <person name="Coleine C."/>
            <person name="Masonjones S."/>
            <person name="Stajich J.E."/>
        </authorList>
    </citation>
    <scope>NUCLEOTIDE SEQUENCE [LARGE SCALE GENOMIC DNA]</scope>
    <source>
        <strain evidence="1 2">CCFEE 5311</strain>
    </source>
</reference>
<evidence type="ECO:0000313" key="2">
    <source>
        <dbReference type="Proteomes" id="UP000310066"/>
    </source>
</evidence>
<dbReference type="OrthoDB" id="2316594at2759"/>
<proteinExistence type="predicted"/>
<dbReference type="STRING" id="329885.A0A4U0U042"/>
<accession>A0A4U0U042</accession>
<dbReference type="AlphaFoldDB" id="A0A4U0U042"/>
<organism evidence="1 2">
    <name type="scientific">Friedmanniomyces endolithicus</name>
    <dbReference type="NCBI Taxonomy" id="329885"/>
    <lineage>
        <taxon>Eukaryota</taxon>
        <taxon>Fungi</taxon>
        <taxon>Dikarya</taxon>
        <taxon>Ascomycota</taxon>
        <taxon>Pezizomycotina</taxon>
        <taxon>Dothideomycetes</taxon>
        <taxon>Dothideomycetidae</taxon>
        <taxon>Mycosphaerellales</taxon>
        <taxon>Teratosphaeriaceae</taxon>
        <taxon>Friedmanniomyces</taxon>
    </lineage>
</organism>
<evidence type="ECO:0000313" key="1">
    <source>
        <dbReference type="EMBL" id="TKA28243.1"/>
    </source>
</evidence>
<sequence length="317" mass="35213">MLNVHAPNSAFICGSQGSGKSHTLNCFLENCPLAGACTGKLRQPLAGLVFHYDIDSSGTLAETASLCLRGIKFLLPPSELKTERMYKLMACSERSDAVPLYMEVLQRILRQMAVLGQDRGFKYGEFLQLLDQAWLSTEQQRPMRLCLYLLHILMRWPPSKMDLKNEKARQLLDLQPGTLTVVDLSDPFVDAATVCTLFDICVSVAMEKRSECGKVVALDEAHKYIDQSPAATNFTDRLLPTIREQRHIGAGVIISTQELTISEKLLDLCSISIVHNFHSSAWFRSIHDHTGGASGLVSSDKEEATLFEQIVTLPVET</sequence>
<dbReference type="InterPro" id="IPR027417">
    <property type="entry name" value="P-loop_NTPase"/>
</dbReference>
<dbReference type="Proteomes" id="UP000310066">
    <property type="component" value="Unassembled WGS sequence"/>
</dbReference>
<protein>
    <recommendedName>
        <fullName evidence="3">AAA+ ATPase domain-containing protein</fullName>
    </recommendedName>
</protein>
<evidence type="ECO:0008006" key="3">
    <source>
        <dbReference type="Google" id="ProtNLM"/>
    </source>
</evidence>